<dbReference type="eggNOG" id="COG0456">
    <property type="taxonomic scope" value="Bacteria"/>
</dbReference>
<evidence type="ECO:0000313" key="2">
    <source>
        <dbReference type="EMBL" id="AIY82317.1"/>
    </source>
</evidence>
<dbReference type="InterPro" id="IPR050276">
    <property type="entry name" value="MshD_Acetyltransferase"/>
</dbReference>
<dbReference type="Gene3D" id="1.10.287.900">
    <property type="entry name" value="The crystal structure of the spermine/spermidine acetyltransferase from enterococcus faecali"/>
    <property type="match status" value="1"/>
</dbReference>
<dbReference type="GO" id="GO:0004145">
    <property type="term" value="F:diamine N-acetyltransferase activity"/>
    <property type="evidence" value="ECO:0007669"/>
    <property type="project" value="UniProtKB-EC"/>
</dbReference>
<evidence type="ECO:0000259" key="1">
    <source>
        <dbReference type="PROSITE" id="PS51186"/>
    </source>
</evidence>
<dbReference type="InterPro" id="IPR027455">
    <property type="entry name" value="Sper_AcTfrase_N"/>
</dbReference>
<organism evidence="2 3">
    <name type="scientific">Clostridium baratii str. Sullivan</name>
    <dbReference type="NCBI Taxonomy" id="1415775"/>
    <lineage>
        <taxon>Bacteria</taxon>
        <taxon>Bacillati</taxon>
        <taxon>Bacillota</taxon>
        <taxon>Clostridia</taxon>
        <taxon>Eubacteriales</taxon>
        <taxon>Clostridiaceae</taxon>
        <taxon>Clostridium</taxon>
    </lineage>
</organism>
<accession>A0A0A7FRW4</accession>
<keyword evidence="2" id="KW-0808">Transferase</keyword>
<dbReference type="Proteomes" id="UP000030635">
    <property type="component" value="Chromosome"/>
</dbReference>
<dbReference type="InterPro" id="IPR016181">
    <property type="entry name" value="Acyl_CoA_acyltransferase"/>
</dbReference>
<proteinExistence type="predicted"/>
<gene>
    <name evidence="2" type="primary">bltD</name>
    <name evidence="2" type="ORF">U729_2398</name>
</gene>
<dbReference type="PROSITE" id="PS51186">
    <property type="entry name" value="GNAT"/>
    <property type="match status" value="1"/>
</dbReference>
<dbReference type="RefSeq" id="WP_039315296.1">
    <property type="nucleotide sequence ID" value="NZ_CP006905.1"/>
</dbReference>
<dbReference type="EMBL" id="CP006905">
    <property type="protein sequence ID" value="AIY82317.1"/>
    <property type="molecule type" value="Genomic_DNA"/>
</dbReference>
<dbReference type="InterPro" id="IPR000182">
    <property type="entry name" value="GNAT_dom"/>
</dbReference>
<dbReference type="OrthoDB" id="9127144at2"/>
<dbReference type="SUPFAM" id="SSF55729">
    <property type="entry name" value="Acyl-CoA N-acyltransferases (Nat)"/>
    <property type="match status" value="1"/>
</dbReference>
<dbReference type="Pfam" id="PF00583">
    <property type="entry name" value="Acetyltransf_1"/>
    <property type="match status" value="1"/>
</dbReference>
<keyword evidence="3" id="KW-1185">Reference proteome</keyword>
<dbReference type="Gene3D" id="3.40.630.30">
    <property type="match status" value="1"/>
</dbReference>
<dbReference type="STRING" id="1561.NPD11_626"/>
<dbReference type="CDD" id="cd04301">
    <property type="entry name" value="NAT_SF"/>
    <property type="match status" value="1"/>
</dbReference>
<protein>
    <submittedName>
        <fullName evidence="2">Spermine/spermidine acetyltransferase</fullName>
        <ecNumber evidence="2">2.3.1.57</ecNumber>
    </submittedName>
</protein>
<feature type="domain" description="N-acetyltransferase" evidence="1">
    <location>
        <begin position="3"/>
        <end position="150"/>
    </location>
</feature>
<dbReference type="AlphaFoldDB" id="A0A0A7FRW4"/>
<reference evidence="2 3" key="1">
    <citation type="journal article" date="2015" name="Infect. Genet. Evol.">
        <title>Genomic sequences of six botulinum neurotoxin-producing strains representing three clostridial species illustrate the mobility and diversity of botulinum neurotoxin genes.</title>
        <authorList>
            <person name="Smith T.J."/>
            <person name="Hill K.K."/>
            <person name="Xie G."/>
            <person name="Foley B.T."/>
            <person name="Williamson C.H."/>
            <person name="Foster J.T."/>
            <person name="Johnson S.L."/>
            <person name="Chertkov O."/>
            <person name="Teshima H."/>
            <person name="Gibbons H.S."/>
            <person name="Johnsky L.A."/>
            <person name="Karavis M.A."/>
            <person name="Smith L.A."/>
        </authorList>
    </citation>
    <scope>NUCLEOTIDE SEQUENCE [LARGE SCALE GENOMIC DNA]</scope>
    <source>
        <strain evidence="2">Sullivan</strain>
    </source>
</reference>
<evidence type="ECO:0000313" key="3">
    <source>
        <dbReference type="Proteomes" id="UP000030635"/>
    </source>
</evidence>
<sequence length="150" mass="17700">MNLNLRRVDNENFKDILSLKVKNEQMGFIETTKECLDEAKEESFWRPVGIYDDSTLIGFAMYGCFKEDGKEDRIWLDRFLIDKRFQGRGYGKPTLKLLIERLVNEYNCTKIYLSIYDDNVNAIKLYEDLGFKFNGELDINGEKVMVKNIR</sequence>
<dbReference type="PANTHER" id="PTHR43617">
    <property type="entry name" value="L-AMINO ACID N-ACETYLTRANSFERASE"/>
    <property type="match status" value="1"/>
</dbReference>
<dbReference type="EC" id="2.3.1.57" evidence="2"/>
<name>A0A0A7FRW4_9CLOT</name>
<keyword evidence="2" id="KW-0012">Acyltransferase</keyword>
<dbReference type="KEGG" id="cbv:U729_2398"/>
<dbReference type="HOGENOM" id="CLU_111226_4_2_9"/>